<proteinExistence type="predicted"/>
<dbReference type="STRING" id="1121898.GCA_000422725_01819"/>
<gene>
    <name evidence="1" type="ORF">Q766_21280</name>
</gene>
<organism evidence="1 2">
    <name type="scientific">Flavobacterium subsaxonicum WB 4.1-42 = DSM 21790</name>
    <dbReference type="NCBI Taxonomy" id="1121898"/>
    <lineage>
        <taxon>Bacteria</taxon>
        <taxon>Pseudomonadati</taxon>
        <taxon>Bacteroidota</taxon>
        <taxon>Flavobacteriia</taxon>
        <taxon>Flavobacteriales</taxon>
        <taxon>Flavobacteriaceae</taxon>
        <taxon>Flavobacterium</taxon>
    </lineage>
</organism>
<dbReference type="EMBL" id="JRLY01000079">
    <property type="protein sequence ID" value="KGO88932.1"/>
    <property type="molecule type" value="Genomic_DNA"/>
</dbReference>
<reference evidence="1 2" key="1">
    <citation type="submission" date="2013-09" db="EMBL/GenBank/DDBJ databases">
        <authorList>
            <person name="Zeng Z."/>
            <person name="Chen C."/>
        </authorList>
    </citation>
    <scope>NUCLEOTIDE SEQUENCE [LARGE SCALE GENOMIC DNA]</scope>
    <source>
        <strain evidence="1 2">WB 4.1-42</strain>
    </source>
</reference>
<protein>
    <submittedName>
        <fullName evidence="1">Uncharacterized protein</fullName>
    </submittedName>
</protein>
<dbReference type="AlphaFoldDB" id="A0A0A2M8C2"/>
<name>A0A0A2M8C2_9FLAO</name>
<evidence type="ECO:0000313" key="1">
    <source>
        <dbReference type="EMBL" id="KGO88932.1"/>
    </source>
</evidence>
<evidence type="ECO:0000313" key="2">
    <source>
        <dbReference type="Proteomes" id="UP000030111"/>
    </source>
</evidence>
<comment type="caution">
    <text evidence="1">The sequence shown here is derived from an EMBL/GenBank/DDBJ whole genome shotgun (WGS) entry which is preliminary data.</text>
</comment>
<sequence length="101" mass="11451">GNYSDLGYSNEIVDIDLSNNPNIRILDASTMNTIDRINLKNGNNNSDMKLYVGFDFDEPTGPDIIYNTVCIQVDNEELAQNYQFPYSEWEVDNLGTTVNFS</sequence>
<feature type="non-terminal residue" evidence="1">
    <location>
        <position position="1"/>
    </location>
</feature>
<keyword evidence="2" id="KW-1185">Reference proteome</keyword>
<dbReference type="Proteomes" id="UP000030111">
    <property type="component" value="Unassembled WGS sequence"/>
</dbReference>
<feature type="non-terminal residue" evidence="1">
    <location>
        <position position="101"/>
    </location>
</feature>
<accession>A0A0A2M8C2</accession>